<evidence type="ECO:0000256" key="2">
    <source>
        <dbReference type="ARBA" id="ARBA00022527"/>
    </source>
</evidence>
<dbReference type="InterPro" id="IPR000719">
    <property type="entry name" value="Prot_kinase_dom"/>
</dbReference>
<protein>
    <recommendedName>
        <fullName evidence="1">non-specific serine/threonine protein kinase</fullName>
        <ecNumber evidence="1">2.7.11.1</ecNumber>
    </recommendedName>
</protein>
<evidence type="ECO:0000256" key="7">
    <source>
        <dbReference type="ARBA" id="ARBA00047899"/>
    </source>
</evidence>
<feature type="region of interest" description="Disordered" evidence="11">
    <location>
        <begin position="2254"/>
        <end position="2346"/>
    </location>
</feature>
<evidence type="ECO:0000259" key="15">
    <source>
        <dbReference type="PROSITE" id="PS51285"/>
    </source>
</evidence>
<dbReference type="SMART" id="SM00133">
    <property type="entry name" value="S_TK_X"/>
    <property type="match status" value="2"/>
</dbReference>
<organism evidence="16 17">
    <name type="scientific">Synchytrium microbalum</name>
    <dbReference type="NCBI Taxonomy" id="1806994"/>
    <lineage>
        <taxon>Eukaryota</taxon>
        <taxon>Fungi</taxon>
        <taxon>Fungi incertae sedis</taxon>
        <taxon>Chytridiomycota</taxon>
        <taxon>Chytridiomycota incertae sedis</taxon>
        <taxon>Chytridiomycetes</taxon>
        <taxon>Synchytriales</taxon>
        <taxon>Synchytriaceae</taxon>
        <taxon>Synchytrium</taxon>
    </lineage>
</organism>
<feature type="compositionally biased region" description="Low complexity" evidence="11">
    <location>
        <begin position="1421"/>
        <end position="1436"/>
    </location>
</feature>
<evidence type="ECO:0000256" key="9">
    <source>
        <dbReference type="PROSITE-ProRule" id="PRU00169"/>
    </source>
</evidence>
<comment type="caution">
    <text evidence="16">The sequence shown here is derived from an EMBL/GenBank/DDBJ whole genome shotgun (WGS) entry which is preliminary data.</text>
</comment>
<feature type="compositionally biased region" description="Polar residues" evidence="11">
    <location>
        <begin position="345"/>
        <end position="361"/>
    </location>
</feature>
<dbReference type="InterPro" id="IPR001789">
    <property type="entry name" value="Sig_transdc_resp-reg_receiver"/>
</dbReference>
<dbReference type="RefSeq" id="XP_031026374.1">
    <property type="nucleotide sequence ID" value="XM_031167781.1"/>
</dbReference>
<evidence type="ECO:0000256" key="1">
    <source>
        <dbReference type="ARBA" id="ARBA00012513"/>
    </source>
</evidence>
<dbReference type="CDD" id="cd00130">
    <property type="entry name" value="PAS"/>
    <property type="match status" value="1"/>
</dbReference>
<proteinExistence type="predicted"/>
<dbReference type="SMART" id="SM00448">
    <property type="entry name" value="REC"/>
    <property type="match status" value="1"/>
</dbReference>
<feature type="domain" description="AGC-kinase C-terminal" evidence="15">
    <location>
        <begin position="2121"/>
        <end position="2245"/>
    </location>
</feature>
<feature type="domain" description="AGC-kinase C-terminal" evidence="15">
    <location>
        <begin position="2808"/>
        <end position="2874"/>
    </location>
</feature>
<dbReference type="SMART" id="SM00220">
    <property type="entry name" value="S_TKc"/>
    <property type="match status" value="1"/>
</dbReference>
<evidence type="ECO:0000256" key="10">
    <source>
        <dbReference type="SAM" id="Coils"/>
    </source>
</evidence>
<feature type="compositionally biased region" description="Low complexity" evidence="11">
    <location>
        <begin position="56"/>
        <end position="86"/>
    </location>
</feature>
<dbReference type="InterPro" id="IPR000961">
    <property type="entry name" value="AGC-kinase_C"/>
</dbReference>
<feature type="region of interest" description="Disordered" evidence="11">
    <location>
        <begin position="2827"/>
        <end position="2929"/>
    </location>
</feature>
<feature type="compositionally biased region" description="Low complexity" evidence="11">
    <location>
        <begin position="2187"/>
        <end position="2202"/>
    </location>
</feature>
<evidence type="ECO:0000259" key="13">
    <source>
        <dbReference type="PROSITE" id="PS50110"/>
    </source>
</evidence>
<feature type="region of interest" description="Disordered" evidence="11">
    <location>
        <begin position="1624"/>
        <end position="1647"/>
    </location>
</feature>
<dbReference type="GO" id="GO:0005634">
    <property type="term" value="C:nucleus"/>
    <property type="evidence" value="ECO:0007669"/>
    <property type="project" value="TreeGrafter"/>
</dbReference>
<feature type="compositionally biased region" description="Polar residues" evidence="11">
    <location>
        <begin position="2884"/>
        <end position="2902"/>
    </location>
</feature>
<evidence type="ECO:0000256" key="5">
    <source>
        <dbReference type="ARBA" id="ARBA00022777"/>
    </source>
</evidence>
<dbReference type="Gene3D" id="3.30.200.20">
    <property type="entry name" value="Phosphorylase Kinase, domain 1"/>
    <property type="match status" value="1"/>
</dbReference>
<dbReference type="Proteomes" id="UP000319731">
    <property type="component" value="Unassembled WGS sequence"/>
</dbReference>
<feature type="modified residue" description="4-aspartylphosphate" evidence="9">
    <location>
        <position position="2502"/>
    </location>
</feature>
<gene>
    <name evidence="16" type="ORF">SmJEL517_g01853</name>
</gene>
<dbReference type="InterPro" id="IPR035965">
    <property type="entry name" value="PAS-like_dom_sf"/>
</dbReference>
<feature type="compositionally biased region" description="Polar residues" evidence="11">
    <location>
        <begin position="114"/>
        <end position="124"/>
    </location>
</feature>
<feature type="compositionally biased region" description="Polar residues" evidence="11">
    <location>
        <begin position="738"/>
        <end position="752"/>
    </location>
</feature>
<feature type="compositionally biased region" description="Polar residues" evidence="11">
    <location>
        <begin position="2380"/>
        <end position="2397"/>
    </location>
</feature>
<feature type="compositionally biased region" description="Polar residues" evidence="11">
    <location>
        <begin position="926"/>
        <end position="940"/>
    </location>
</feature>
<feature type="compositionally biased region" description="Polar residues" evidence="11">
    <location>
        <begin position="2609"/>
        <end position="2626"/>
    </location>
</feature>
<dbReference type="InterPro" id="IPR011006">
    <property type="entry name" value="CheY-like_superfamily"/>
</dbReference>
<dbReference type="PANTHER" id="PTHR24356:SF1">
    <property type="entry name" value="SERINE_THREONINE-PROTEIN KINASE GREATWALL"/>
    <property type="match status" value="1"/>
</dbReference>
<dbReference type="GO" id="GO:0005524">
    <property type="term" value="F:ATP binding"/>
    <property type="evidence" value="ECO:0007669"/>
    <property type="project" value="UniProtKB-KW"/>
</dbReference>
<dbReference type="GO" id="GO:0005737">
    <property type="term" value="C:cytoplasm"/>
    <property type="evidence" value="ECO:0007669"/>
    <property type="project" value="TreeGrafter"/>
</dbReference>
<dbReference type="GO" id="GO:0000160">
    <property type="term" value="P:phosphorelay signal transduction system"/>
    <property type="evidence" value="ECO:0007669"/>
    <property type="project" value="InterPro"/>
</dbReference>
<dbReference type="PROSITE" id="PS50112">
    <property type="entry name" value="PAS"/>
    <property type="match status" value="1"/>
</dbReference>
<feature type="compositionally biased region" description="Low complexity" evidence="11">
    <location>
        <begin position="611"/>
        <end position="626"/>
    </location>
</feature>
<feature type="compositionally biased region" description="Polar residues" evidence="11">
    <location>
        <begin position="2637"/>
        <end position="2647"/>
    </location>
</feature>
<feature type="region of interest" description="Disordered" evidence="11">
    <location>
        <begin position="336"/>
        <end position="411"/>
    </location>
</feature>
<evidence type="ECO:0000313" key="17">
    <source>
        <dbReference type="Proteomes" id="UP000319731"/>
    </source>
</evidence>
<feature type="compositionally biased region" description="Polar residues" evidence="11">
    <location>
        <begin position="2323"/>
        <end position="2344"/>
    </location>
</feature>
<evidence type="ECO:0000259" key="14">
    <source>
        <dbReference type="PROSITE" id="PS50112"/>
    </source>
</evidence>
<feature type="region of interest" description="Disordered" evidence="11">
    <location>
        <begin position="2373"/>
        <end position="2397"/>
    </location>
</feature>
<dbReference type="InterPro" id="IPR008271">
    <property type="entry name" value="Ser/Thr_kinase_AS"/>
</dbReference>
<dbReference type="STRING" id="1806994.A0A507C9Z2"/>
<evidence type="ECO:0000256" key="4">
    <source>
        <dbReference type="ARBA" id="ARBA00022741"/>
    </source>
</evidence>
<feature type="compositionally biased region" description="Acidic residues" evidence="11">
    <location>
        <begin position="1187"/>
        <end position="1211"/>
    </location>
</feature>
<keyword evidence="10" id="KW-0175">Coiled coil</keyword>
<feature type="domain" description="Protein kinase" evidence="12">
    <location>
        <begin position="1733"/>
        <end position="2120"/>
    </location>
</feature>
<dbReference type="Gene3D" id="3.30.450.20">
    <property type="entry name" value="PAS domain"/>
    <property type="match status" value="1"/>
</dbReference>
<feature type="region of interest" description="Disordered" evidence="11">
    <location>
        <begin position="497"/>
        <end position="636"/>
    </location>
</feature>
<feature type="compositionally biased region" description="Polar residues" evidence="11">
    <location>
        <begin position="780"/>
        <end position="790"/>
    </location>
</feature>
<feature type="compositionally biased region" description="Basic and acidic residues" evidence="11">
    <location>
        <begin position="2905"/>
        <end position="2915"/>
    </location>
</feature>
<feature type="region of interest" description="Disordered" evidence="11">
    <location>
        <begin position="2140"/>
        <end position="2228"/>
    </location>
</feature>
<feature type="compositionally biased region" description="Polar residues" evidence="11">
    <location>
        <begin position="508"/>
        <end position="520"/>
    </location>
</feature>
<feature type="compositionally biased region" description="Low complexity" evidence="11">
    <location>
        <begin position="2254"/>
        <end position="2265"/>
    </location>
</feature>
<keyword evidence="9" id="KW-0597">Phosphoprotein</keyword>
<feature type="region of interest" description="Disordered" evidence="11">
    <location>
        <begin position="1"/>
        <end position="129"/>
    </location>
</feature>
<feature type="region of interest" description="Disordered" evidence="11">
    <location>
        <begin position="899"/>
        <end position="1032"/>
    </location>
</feature>
<evidence type="ECO:0000313" key="16">
    <source>
        <dbReference type="EMBL" id="TPX35989.1"/>
    </source>
</evidence>
<dbReference type="SUPFAM" id="SSF52172">
    <property type="entry name" value="CheY-like"/>
    <property type="match status" value="1"/>
</dbReference>
<feature type="region of interest" description="Disordered" evidence="11">
    <location>
        <begin position="2609"/>
        <end position="2679"/>
    </location>
</feature>
<dbReference type="PANTHER" id="PTHR24356">
    <property type="entry name" value="SERINE/THREONINE-PROTEIN KINASE"/>
    <property type="match status" value="1"/>
</dbReference>
<feature type="compositionally biased region" description="Low complexity" evidence="11">
    <location>
        <begin position="964"/>
        <end position="976"/>
    </location>
</feature>
<feature type="domain" description="Protein kinase" evidence="12">
    <location>
        <begin position="2438"/>
        <end position="2807"/>
    </location>
</feature>
<dbReference type="Pfam" id="PF00072">
    <property type="entry name" value="Response_reg"/>
    <property type="match status" value="1"/>
</dbReference>
<feature type="compositionally biased region" description="Low complexity" evidence="11">
    <location>
        <begin position="1698"/>
        <end position="1711"/>
    </location>
</feature>
<feature type="compositionally biased region" description="Pro residues" evidence="11">
    <location>
        <begin position="1009"/>
        <end position="1025"/>
    </location>
</feature>
<dbReference type="PROSITE" id="PS51285">
    <property type="entry name" value="AGC_KINASE_CTER"/>
    <property type="match status" value="2"/>
</dbReference>
<feature type="region of interest" description="Disordered" evidence="11">
    <location>
        <begin position="1511"/>
        <end position="1606"/>
    </location>
</feature>
<keyword evidence="5" id="KW-0418">Kinase</keyword>
<dbReference type="GeneID" id="42003078"/>
<dbReference type="Gene3D" id="1.10.510.10">
    <property type="entry name" value="Transferase(Phosphotransferase) domain 1"/>
    <property type="match status" value="3"/>
</dbReference>
<feature type="compositionally biased region" description="Basic residues" evidence="11">
    <location>
        <begin position="981"/>
        <end position="992"/>
    </location>
</feature>
<evidence type="ECO:0000259" key="12">
    <source>
        <dbReference type="PROSITE" id="PS50011"/>
    </source>
</evidence>
<feature type="compositionally biased region" description="Basic and acidic residues" evidence="11">
    <location>
        <begin position="2827"/>
        <end position="2850"/>
    </location>
</feature>
<dbReference type="InterPro" id="IPR011009">
    <property type="entry name" value="Kinase-like_dom_sf"/>
</dbReference>
<evidence type="ECO:0000256" key="3">
    <source>
        <dbReference type="ARBA" id="ARBA00022679"/>
    </source>
</evidence>
<dbReference type="CDD" id="cd17546">
    <property type="entry name" value="REC_hyHK_CKI1_RcsC-like"/>
    <property type="match status" value="1"/>
</dbReference>
<feature type="compositionally biased region" description="Polar residues" evidence="11">
    <location>
        <begin position="165"/>
        <end position="174"/>
    </location>
</feature>
<dbReference type="SUPFAM" id="SSF56112">
    <property type="entry name" value="Protein kinase-like (PK-like)"/>
    <property type="match status" value="2"/>
</dbReference>
<name>A0A507C9Z2_9FUNG</name>
<feature type="compositionally biased region" description="Low complexity" evidence="11">
    <location>
        <begin position="2867"/>
        <end position="2877"/>
    </location>
</feature>
<dbReference type="FunFam" id="1.10.510.10:FF:000294">
    <property type="entry name" value="Serine/threonine-protein kinase OXI1"/>
    <property type="match status" value="1"/>
</dbReference>
<feature type="compositionally biased region" description="Low complexity" evidence="11">
    <location>
        <begin position="30"/>
        <end position="40"/>
    </location>
</feature>
<accession>A0A507C9Z2</accession>
<feature type="compositionally biased region" description="Basic and acidic residues" evidence="11">
    <location>
        <begin position="2148"/>
        <end position="2158"/>
    </location>
</feature>
<feature type="compositionally biased region" description="Polar residues" evidence="11">
    <location>
        <begin position="97"/>
        <end position="106"/>
    </location>
</feature>
<evidence type="ECO:0000256" key="11">
    <source>
        <dbReference type="SAM" id="MobiDB-lite"/>
    </source>
</evidence>
<feature type="region of interest" description="Disordered" evidence="11">
    <location>
        <begin position="691"/>
        <end position="801"/>
    </location>
</feature>
<keyword evidence="6" id="KW-0067">ATP-binding</keyword>
<dbReference type="EC" id="2.7.11.1" evidence="1"/>
<sequence>MSESNDSSIPPRLPVDKTRSKNERRPSPLNPAAASSANSLGQRPEATTLLPGIRASDSPGSASSQSPLQPQTTSPNQPPSNINIPNVSMLGQDHNHNQSPYASSQPMLVPLADSSDTSNGSTGNIPIRKRNLQAIPSSLRRLSRSFSDNDAIESVGNASSAIGSAPMYSQQQQPGALPPSGFGPPSVKPIAVPSHLPLRKLSRSSASDSDGSEMGIPTSPNTLSSPPNANLRVAGQRRRASILTESGWSSAARSEASPQFGSTTPQRHSYYMPNPEETEELFKRWGTSPVPMTPWMEKSAIPSLIGPSASLRYEHPTPAEPRHLYFLSTSAPDVRWSQPREARSPSPTSQHRVSLGLSSPATSKVTKKRTSVTPVQRPSTDRRPGNSLALLTSPVNPNPSSLPPSSLPNNLADSRARRMRTASAVPDATFSPRPKSSNVAAVPTMESMQTQYSMSHTDYQIFTGLVEKARQAKNHRWAQLDMVAIWPSFHDGFDIPTSSIRPSPGNAHHSNSGSRPSSIFDSPVFQPTAMDFRSPSPFFQLDDDDEDEYDSERESSASSSISRGQSFTTKPDPKYTRPGRTNRPLHVTTGIGIGLENSPNVGMSPSISANTPFTSSTSGSNSQTSDSRPRELNRSLSDSNLDDFLKSYEQLRNQLNVVKGTCDAEVSRVIAELHEHVERQLQERFEAAAPGDLMTGSKRMSYTDSSRRTSDIHHMPLQHRMSVASTLSETSSSGTDSLPRNTQSTNVLSGNATAIAKDKADSVPQSPRSPRPPRAPSQQGRYSLASNRSVPESFGSVDEDAPPSLLEAAMSELTAVGQSILETDGSQLLELGACHNILNTLFTLQHQWTINQDWPFKGAVGRILLAFGTVVSLVEHLEEDERSWTAAVSSRVAAISAHHSNANSNNGSNRNGSNNNNNINSNNRSTGQEGSSLPSSQRQSVVDRVFERRASTASSLAGTDDEGSASGSISESGAEGTRSPPLRRGRRRRRTHVATAAGGIAAPVESGPGTPPLPTRPPRPPPSPLADPLRSQMQHDWSLTELRAAADEGQSLNVLMEIAPDGSILYISPIVSHVFGFDASELVGKHPAFLPENGPDALTFKEATDGLLATFIPQSSAASMPSSGQIGSEIRYRARIKDGRWVQMEGKGIAIYDRATGKARSTIWITRPVQLIGEGWEDIDTARASDEECSDDEDDGDISEDETDGDTEEDLNQSNELETTPSEGDRMVVTNNVGDEANEPSTSLATPPTEAAEPEIIVVCCNICERTIPAVLFEDHTAVCGDVHRTEQAIVLMNDELRETRRQVAERYENLKEQLDDLDDVARMYVGRLTLILRDILGILEEAILLPMPEDDGDDALHGNHRRSSSQRLSHMTASTISPLTPLPGSSPPSPSVILDAESDYATRARKLAQWRSPNEKEFYPPSGTSTPSASEPSSPHISTHGPPKNVDPELETLGMGALQLCLVVARLVNDKGSHCEIMKEALVRYIESAAKEEALRLGLENPISIDTVSPDTIPVGGGMKVVSSPASEPGSPPVNSILPDKQSPGTVETDVGPKLTRKKGNRALRDENATSADRPGRGRLDRKGVTDDKRSEGEPSATPLFGGPPISKFKHFFNSLWGRDKSRERRASVRATPPGSPRQSSLSRFDTSDAAKAVPLGKAQEFQSLADLAASKDGGVGGSDVSLTSHRPGDKLESQDSNSVNSISSPTSPVSITTPTIATAQLQRSTPSIKDFEIIKPISKGAFGSVYLAKRRLTGEYFAVKVLRKNDMVAKNQVTNIKAERMILTQLDSPYVVKLYFSFQTKENLYLVMEYLNGGDCAALIKAVGQLDEKWAKGYIAELVLALEYLHDRGIIHRDLKPDNLLIDHNGHIKLTDFGLSRAGFRGRTAPGVWEKPSQSASPSSQSATSPIAIGGLPALLDKPPHTPTNLTSNPWTAAAALSPPSFLTSPSSHLRTHSRRSSIASTMSTLSTDGVTLPPTTPPFLAATSVPASLIPTLTPSNAPTIAPTIPPIEEVPSEKLFVGTPDYIAPESIADIGQASVDWWAVGVILYEFLYGFPPFHAETPSKVFENILSRNIDWHEDEIDISPEARDLMEKLLCTDFNQRFGTRGGAREVKNHPFFSDIHWDELASVEPSFVPKVKDEEDTEYFDTRGARKSFPDEEENDAPISPTESQKGGIPTENPSCLNTPTASVPTSPTTQQTPIWNNPSGSNAGTPSRRNSKPDSPPNADFGEFVYKNLPLLERANAVIVKKLQSGLAAGSSSSLSTDRAKEARSRNSTVASGAPWSESGRGTLASLAGLPAPIAVPHNSGSSSGGGSYRERQSSVSSNEATTPTLMVEPTSPTNDGGLMFPESFRPRQKLLDEHTMARRNSLPSRLRTLSGPSNAAATGSTTVSLGSYSPEQHLQTAKQQLLLQQQARSRSGNRGHSRAQSRTDALLLARRDSVPEGARPMDILVVDDNPMICKILETMLVRLNCRVVVVRNGAEAIRCAMGDVKFDVIFMDIRMPIVDGETATRMIKSINNINQYTPIIAITAYEQTFSVVQLFDDVMPKPVSKDMVTRILRAVADAQSTQPQPPIVRSQVVHSSVYWKHYDEKQKSSMLFSKPISTTITDNSPNQPTSNANIPNVSLVGQDHHNNNQSRCASSQPMLVPLADSSDTSNGSTGNMPIRKPAALSPPAFVTSPSSHLRTHFRQPSIASAMSMSSSKFAETPDYVAPEIINDVVDPASDWSALGVILYEFLYGFTPFDGDTVEELFKSIETGMIDWPEDETDVSSDARDLMEKLLCTEFKQRLGSRGGAQEVKYHPFFSDVHWDELASVEPSFVPKLKDDESTDCFDGRGAEPMSEDKSSETPKVTSAEYHHATTEHPSSLNTSTASLPPSPTTQRTPLCNDPSGSNSGTPSRRGSKTDSPPKADFGEFVYKNLDPLGTC</sequence>
<feature type="compositionally biased region" description="Polar residues" evidence="11">
    <location>
        <begin position="1212"/>
        <end position="1222"/>
    </location>
</feature>
<keyword evidence="4" id="KW-0547">Nucleotide-binding</keyword>
<feature type="region of interest" description="Disordered" evidence="11">
    <location>
        <begin position="1183"/>
        <end position="1228"/>
    </location>
</feature>
<feature type="compositionally biased region" description="Basic and acidic residues" evidence="11">
    <location>
        <begin position="14"/>
        <end position="26"/>
    </location>
</feature>
<keyword evidence="2" id="KW-0723">Serine/threonine-protein kinase</keyword>
<evidence type="ECO:0000256" key="6">
    <source>
        <dbReference type="ARBA" id="ARBA00022840"/>
    </source>
</evidence>
<feature type="compositionally biased region" description="Pro residues" evidence="11">
    <location>
        <begin position="1381"/>
        <end position="1391"/>
    </location>
</feature>
<feature type="compositionally biased region" description="Polar residues" evidence="11">
    <location>
        <begin position="597"/>
        <end position="610"/>
    </location>
</feature>
<comment type="catalytic activity">
    <reaction evidence="7">
        <text>L-threonyl-[protein] + ATP = O-phospho-L-threonyl-[protein] + ADP + H(+)</text>
        <dbReference type="Rhea" id="RHEA:46608"/>
        <dbReference type="Rhea" id="RHEA-COMP:11060"/>
        <dbReference type="Rhea" id="RHEA-COMP:11605"/>
        <dbReference type="ChEBI" id="CHEBI:15378"/>
        <dbReference type="ChEBI" id="CHEBI:30013"/>
        <dbReference type="ChEBI" id="CHEBI:30616"/>
        <dbReference type="ChEBI" id="CHEBI:61977"/>
        <dbReference type="ChEBI" id="CHEBI:456216"/>
        <dbReference type="EC" id="2.7.11.1"/>
    </reaction>
</comment>
<dbReference type="PROSITE" id="PS50011">
    <property type="entry name" value="PROTEIN_KINASE_DOM"/>
    <property type="match status" value="2"/>
</dbReference>
<feature type="compositionally biased region" description="Polar residues" evidence="11">
    <location>
        <begin position="2655"/>
        <end position="2665"/>
    </location>
</feature>
<feature type="compositionally biased region" description="Basic and acidic residues" evidence="11">
    <location>
        <begin position="705"/>
        <end position="714"/>
    </location>
</feature>
<dbReference type="SUPFAM" id="SSF55785">
    <property type="entry name" value="PYP-like sensor domain (PAS domain)"/>
    <property type="match status" value="1"/>
</dbReference>
<dbReference type="Pfam" id="PF00069">
    <property type="entry name" value="Pkinase"/>
    <property type="match status" value="3"/>
</dbReference>
<evidence type="ECO:0000256" key="8">
    <source>
        <dbReference type="ARBA" id="ARBA00048679"/>
    </source>
</evidence>
<dbReference type="OrthoDB" id="162894at2759"/>
<feature type="domain" description="PAS" evidence="14">
    <location>
        <begin position="1038"/>
        <end position="1085"/>
    </location>
</feature>
<feature type="compositionally biased region" description="Low complexity" evidence="11">
    <location>
        <begin position="899"/>
        <end position="925"/>
    </location>
</feature>
<keyword evidence="3" id="KW-0808">Transferase</keyword>
<feature type="region of interest" description="Disordered" evidence="11">
    <location>
        <begin position="1412"/>
        <end position="1451"/>
    </location>
</feature>
<feature type="compositionally biased region" description="Basic and acidic residues" evidence="11">
    <location>
        <begin position="1564"/>
        <end position="1594"/>
    </location>
</feature>
<dbReference type="Gene3D" id="3.40.50.2300">
    <property type="match status" value="1"/>
</dbReference>
<feature type="region of interest" description="Disordered" evidence="11">
    <location>
        <begin position="1674"/>
        <end position="1711"/>
    </location>
</feature>
<feature type="compositionally biased region" description="Low complexity" evidence="11">
    <location>
        <begin position="217"/>
        <end position="231"/>
    </location>
</feature>
<dbReference type="GO" id="GO:0004674">
    <property type="term" value="F:protein serine/threonine kinase activity"/>
    <property type="evidence" value="ECO:0007669"/>
    <property type="project" value="UniProtKB-KW"/>
</dbReference>
<feature type="region of interest" description="Disordered" evidence="11">
    <location>
        <begin position="165"/>
        <end position="272"/>
    </location>
</feature>
<dbReference type="EMBL" id="QEAO01000006">
    <property type="protein sequence ID" value="TPX35989.1"/>
    <property type="molecule type" value="Genomic_DNA"/>
</dbReference>
<comment type="catalytic activity">
    <reaction evidence="8">
        <text>L-seryl-[protein] + ATP = O-phospho-L-seryl-[protein] + ADP + H(+)</text>
        <dbReference type="Rhea" id="RHEA:17989"/>
        <dbReference type="Rhea" id="RHEA-COMP:9863"/>
        <dbReference type="Rhea" id="RHEA-COMP:11604"/>
        <dbReference type="ChEBI" id="CHEBI:15378"/>
        <dbReference type="ChEBI" id="CHEBI:29999"/>
        <dbReference type="ChEBI" id="CHEBI:30616"/>
        <dbReference type="ChEBI" id="CHEBI:83421"/>
        <dbReference type="ChEBI" id="CHEBI:456216"/>
        <dbReference type="EC" id="2.7.11.1"/>
    </reaction>
</comment>
<feature type="compositionally biased region" description="Acidic residues" evidence="11">
    <location>
        <begin position="541"/>
        <end position="551"/>
    </location>
</feature>
<dbReference type="CDD" id="cd05579">
    <property type="entry name" value="STKc_MAST_like"/>
    <property type="match status" value="1"/>
</dbReference>
<dbReference type="FunFam" id="3.30.200.20:FF:001008">
    <property type="entry name" value="Serine/threonine-protein kinase cek1"/>
    <property type="match status" value="1"/>
</dbReference>
<keyword evidence="17" id="KW-1185">Reference proteome</keyword>
<feature type="compositionally biased region" description="Polar residues" evidence="11">
    <location>
        <begin position="2203"/>
        <end position="2217"/>
    </location>
</feature>
<feature type="compositionally biased region" description="Polar residues" evidence="11">
    <location>
        <begin position="243"/>
        <end position="267"/>
    </location>
</feature>
<feature type="coiled-coil region" evidence="10">
    <location>
        <begin position="1283"/>
        <end position="1321"/>
    </location>
</feature>
<dbReference type="InterPro" id="IPR000014">
    <property type="entry name" value="PAS"/>
</dbReference>
<feature type="compositionally biased region" description="Pro residues" evidence="11">
    <location>
        <begin position="396"/>
        <end position="406"/>
    </location>
</feature>
<feature type="region of interest" description="Disordered" evidence="11">
    <location>
        <begin position="1355"/>
        <end position="1394"/>
    </location>
</feature>
<reference evidence="16 17" key="1">
    <citation type="journal article" date="2019" name="Sci. Rep.">
        <title>Comparative genomics of chytrid fungi reveal insights into the obligate biotrophic and pathogenic lifestyle of Synchytrium endobioticum.</title>
        <authorList>
            <person name="van de Vossenberg B.T.L.H."/>
            <person name="Warris S."/>
            <person name="Nguyen H.D.T."/>
            <person name="van Gent-Pelzer M.P.E."/>
            <person name="Joly D.L."/>
            <person name="van de Geest H.C."/>
            <person name="Bonants P.J.M."/>
            <person name="Smith D.S."/>
            <person name="Levesque C.A."/>
            <person name="van der Lee T.A.J."/>
        </authorList>
    </citation>
    <scope>NUCLEOTIDE SEQUENCE [LARGE SCALE GENOMIC DNA]</scope>
    <source>
        <strain evidence="16 17">JEL517</strain>
    </source>
</reference>
<dbReference type="PROSITE" id="PS50110">
    <property type="entry name" value="RESPONSE_REGULATORY"/>
    <property type="match status" value="1"/>
</dbReference>
<dbReference type="PROSITE" id="PS00108">
    <property type="entry name" value="PROTEIN_KINASE_ST"/>
    <property type="match status" value="1"/>
</dbReference>
<feature type="domain" description="Response regulatory" evidence="13">
    <location>
        <begin position="2452"/>
        <end position="2566"/>
    </location>
</feature>
<dbReference type="InterPro" id="IPR050236">
    <property type="entry name" value="Ser_Thr_kinase_AGC"/>
</dbReference>
<feature type="compositionally biased region" description="Low complexity" evidence="11">
    <location>
        <begin position="722"/>
        <end position="737"/>
    </location>
</feature>